<dbReference type="Gene3D" id="3.30.2350.10">
    <property type="entry name" value="Pseudouridine synthase"/>
    <property type="match status" value="1"/>
</dbReference>
<dbReference type="SUPFAM" id="SSF55120">
    <property type="entry name" value="Pseudouridine synthase"/>
    <property type="match status" value="1"/>
</dbReference>
<dbReference type="PANTHER" id="PTHR13195:SF0">
    <property type="entry name" value="PSEUDOURIDYLATE SYNTHASE TRUB2, MITOCHONDRIAL"/>
    <property type="match status" value="1"/>
</dbReference>
<evidence type="ECO:0000313" key="3">
    <source>
        <dbReference type="EMBL" id="CAK1548003.1"/>
    </source>
</evidence>
<reference evidence="3 4" key="1">
    <citation type="submission" date="2023-11" db="EMBL/GenBank/DDBJ databases">
        <authorList>
            <person name="Okamura Y."/>
        </authorList>
    </citation>
    <scope>NUCLEOTIDE SEQUENCE [LARGE SCALE GENOMIC DNA]</scope>
</reference>
<comment type="caution">
    <text evidence="3">The sequence shown here is derived from an EMBL/GenBank/DDBJ whole genome shotgun (WGS) entry which is preliminary data.</text>
</comment>
<dbReference type="PANTHER" id="PTHR13195">
    <property type="entry name" value="PSEUDOURIDINE SYNTHASE-RELATED"/>
    <property type="match status" value="1"/>
</dbReference>
<organism evidence="3 4">
    <name type="scientific">Leptosia nina</name>
    <dbReference type="NCBI Taxonomy" id="320188"/>
    <lineage>
        <taxon>Eukaryota</taxon>
        <taxon>Metazoa</taxon>
        <taxon>Ecdysozoa</taxon>
        <taxon>Arthropoda</taxon>
        <taxon>Hexapoda</taxon>
        <taxon>Insecta</taxon>
        <taxon>Pterygota</taxon>
        <taxon>Neoptera</taxon>
        <taxon>Endopterygota</taxon>
        <taxon>Lepidoptera</taxon>
        <taxon>Glossata</taxon>
        <taxon>Ditrysia</taxon>
        <taxon>Papilionoidea</taxon>
        <taxon>Pieridae</taxon>
        <taxon>Pierinae</taxon>
        <taxon>Leptosia</taxon>
    </lineage>
</organism>
<dbReference type="InterPro" id="IPR020103">
    <property type="entry name" value="PsdUridine_synth_cat_dom_sf"/>
</dbReference>
<dbReference type="Proteomes" id="UP001497472">
    <property type="component" value="Unassembled WGS sequence"/>
</dbReference>
<keyword evidence="4" id="KW-1185">Reference proteome</keyword>
<dbReference type="GO" id="GO:0001522">
    <property type="term" value="P:pseudouridine synthesis"/>
    <property type="evidence" value="ECO:0007669"/>
    <property type="project" value="InterPro"/>
</dbReference>
<accession>A0AAV1JIX4</accession>
<evidence type="ECO:0000256" key="1">
    <source>
        <dbReference type="ARBA" id="ARBA00008999"/>
    </source>
</evidence>
<dbReference type="AlphaFoldDB" id="A0AAV1JIX4"/>
<dbReference type="InterPro" id="IPR039048">
    <property type="entry name" value="Trub2"/>
</dbReference>
<protein>
    <recommendedName>
        <fullName evidence="2">Pseudouridine synthase II N-terminal domain-containing protein</fullName>
    </recommendedName>
</protein>
<comment type="similarity">
    <text evidence="1">Belongs to the pseudouridine synthase TruB family.</text>
</comment>
<name>A0AAV1JIX4_9NEOP</name>
<dbReference type="EMBL" id="CAVLEF010000010">
    <property type="protein sequence ID" value="CAK1548003.1"/>
    <property type="molecule type" value="Genomic_DNA"/>
</dbReference>
<sequence length="305" mass="34717">MVKIKNAATAFKALNGVICVYKPPCVGIPKVQHRIVTSLCRDLNNLPDRPLEQRLEIVGATNESMQVKIVPNYADDPLVCGPRYIHDDFKCSWATHLGLFSSGVLLLGLNEGTKLTYHINVGRPTRAFKVHGQLGKATDTYFWNGKTVERTTYKHITREKIDRVVAHMQAAHQRTMYQLSGLHMESETTYELASKGLIRPANSKLPVIYGLKCVHFKPPNFTLEVQSINEYDKYLWTLVHDLGVQLKASAYCTGVQCIRQGKFTLDHALLRKHWKLEHILDNMDQCRQVLEENEALLNQRSTHLN</sequence>
<feature type="domain" description="Pseudouridine synthase II N-terminal" evidence="2">
    <location>
        <begin position="94"/>
        <end position="227"/>
    </location>
</feature>
<evidence type="ECO:0000259" key="2">
    <source>
        <dbReference type="Pfam" id="PF01509"/>
    </source>
</evidence>
<proteinExistence type="inferred from homology"/>
<evidence type="ECO:0000313" key="4">
    <source>
        <dbReference type="Proteomes" id="UP001497472"/>
    </source>
</evidence>
<dbReference type="Pfam" id="PF01509">
    <property type="entry name" value="TruB_N"/>
    <property type="match status" value="1"/>
</dbReference>
<dbReference type="GO" id="GO:0003723">
    <property type="term" value="F:RNA binding"/>
    <property type="evidence" value="ECO:0007669"/>
    <property type="project" value="InterPro"/>
</dbReference>
<dbReference type="GO" id="GO:0006396">
    <property type="term" value="P:RNA processing"/>
    <property type="evidence" value="ECO:0007669"/>
    <property type="project" value="InterPro"/>
</dbReference>
<dbReference type="InterPro" id="IPR002501">
    <property type="entry name" value="PsdUridine_synth_N"/>
</dbReference>
<dbReference type="GO" id="GO:0009982">
    <property type="term" value="F:pseudouridine synthase activity"/>
    <property type="evidence" value="ECO:0007669"/>
    <property type="project" value="InterPro"/>
</dbReference>
<gene>
    <name evidence="3" type="ORF">LNINA_LOCUS7437</name>
</gene>